<reference evidence="1" key="1">
    <citation type="submission" date="2017-07" db="EMBL/GenBank/DDBJ databases">
        <authorList>
            <person name="Mikheyev A."/>
            <person name="Grau M."/>
        </authorList>
    </citation>
    <scope>NUCLEOTIDE SEQUENCE</scope>
    <source>
        <tissue evidence="1">Venom_gland</tissue>
    </source>
</reference>
<accession>A0A2D4IPY4</accession>
<dbReference type="EMBL" id="IACK01119956">
    <property type="protein sequence ID" value="LAA86196.1"/>
    <property type="molecule type" value="Transcribed_RNA"/>
</dbReference>
<name>A0A2D4IPY4_MICLE</name>
<evidence type="ECO:0000313" key="1">
    <source>
        <dbReference type="EMBL" id="LAA86196.1"/>
    </source>
</evidence>
<reference evidence="1" key="2">
    <citation type="submission" date="2017-11" db="EMBL/GenBank/DDBJ databases">
        <title>Coralsnake Venomics: Analyses of Venom Gland Transcriptomes and Proteomes of Six Brazilian Taxa.</title>
        <authorList>
            <person name="Aird S.D."/>
            <person name="Jorge da Silva N."/>
            <person name="Qiu L."/>
            <person name="Villar-Briones A."/>
            <person name="Aparecida-Saddi V."/>
            <person name="Campos-Telles M.P."/>
            <person name="Grau M."/>
            <person name="Mikheyev A.S."/>
        </authorList>
    </citation>
    <scope>NUCLEOTIDE SEQUENCE</scope>
    <source>
        <tissue evidence="1">Venom_gland</tissue>
    </source>
</reference>
<sequence>MQDDIRLYSEQDGSKNNGIDSITADLLTLELLGTWMSTSRKQGRWAAKPAKGHQTFASTSSANHIPLRQGCQTDVVTAVSHDVSWLPPPFAKPGMGVASA</sequence>
<proteinExistence type="predicted"/>
<dbReference type="AlphaFoldDB" id="A0A2D4IPY4"/>
<organism evidence="1">
    <name type="scientific">Micrurus lemniscatus lemniscatus</name>
    <dbReference type="NCBI Taxonomy" id="129467"/>
    <lineage>
        <taxon>Eukaryota</taxon>
        <taxon>Metazoa</taxon>
        <taxon>Chordata</taxon>
        <taxon>Craniata</taxon>
        <taxon>Vertebrata</taxon>
        <taxon>Euteleostomi</taxon>
        <taxon>Lepidosauria</taxon>
        <taxon>Squamata</taxon>
        <taxon>Bifurcata</taxon>
        <taxon>Unidentata</taxon>
        <taxon>Episquamata</taxon>
        <taxon>Toxicofera</taxon>
        <taxon>Serpentes</taxon>
        <taxon>Colubroidea</taxon>
        <taxon>Elapidae</taxon>
        <taxon>Elapinae</taxon>
        <taxon>Micrurus</taxon>
    </lineage>
</organism>
<protein>
    <submittedName>
        <fullName evidence="1">Uncharacterized protein</fullName>
    </submittedName>
</protein>